<protein>
    <submittedName>
        <fullName evidence="1">Uncharacterized protein</fullName>
    </submittedName>
</protein>
<sequence>MTMHIYGKLAGALALTFTLAGCIDAKVEVDVTSETTAKATITQIMGAEIYPMIKASQAEKTEGDSPADDFCAEGELIESADGGATCVISKEGPFAELVFDEEEEDPGITFTSAGPGLVRVAFATSGITKDLGDQEEMDEQTKTMMTQMFEGHAFTLKISGGEITDTNMTIAGDKQSAEKVIPFLDIINRTVDLPEELYAVVKK</sequence>
<accession>A0AA41QQ14</accession>
<dbReference type="Proteomes" id="UP001156140">
    <property type="component" value="Unassembled WGS sequence"/>
</dbReference>
<evidence type="ECO:0000313" key="1">
    <source>
        <dbReference type="EMBL" id="MCI0128498.1"/>
    </source>
</evidence>
<proteinExistence type="predicted"/>
<comment type="caution">
    <text evidence="1">The sequence shown here is derived from an EMBL/GenBank/DDBJ whole genome shotgun (WGS) entry which is preliminary data.</text>
</comment>
<reference evidence="1" key="1">
    <citation type="submission" date="2022-03" db="EMBL/GenBank/DDBJ databases">
        <title>The complete genome sequence of a Methyloterrigena soli.</title>
        <authorList>
            <person name="Zi Z."/>
        </authorList>
    </citation>
    <scope>NUCLEOTIDE SEQUENCE</scope>
    <source>
        <strain evidence="1">M48</strain>
    </source>
</reference>
<name>A0AA41QQ14_9HYPH</name>
<gene>
    <name evidence="1" type="ORF">ML536_16825</name>
</gene>
<dbReference type="AlphaFoldDB" id="A0AA41QQ14"/>
<evidence type="ECO:0000313" key="2">
    <source>
        <dbReference type="Proteomes" id="UP001156140"/>
    </source>
</evidence>
<dbReference type="EMBL" id="JALAZD010000002">
    <property type="protein sequence ID" value="MCI0128498.1"/>
    <property type="molecule type" value="Genomic_DNA"/>
</dbReference>
<dbReference type="RefSeq" id="WP_281736644.1">
    <property type="nucleotide sequence ID" value="NZ_JAKETQ010000002.1"/>
</dbReference>
<organism evidence="1 2">
    <name type="scientific">Paradevosia shaoguanensis</name>
    <dbReference type="NCBI Taxonomy" id="1335043"/>
    <lineage>
        <taxon>Bacteria</taxon>
        <taxon>Pseudomonadati</taxon>
        <taxon>Pseudomonadota</taxon>
        <taxon>Alphaproteobacteria</taxon>
        <taxon>Hyphomicrobiales</taxon>
        <taxon>Devosiaceae</taxon>
        <taxon>Paradevosia</taxon>
    </lineage>
</organism>
<keyword evidence="2" id="KW-1185">Reference proteome</keyword>